<feature type="transmembrane region" description="Helical" evidence="7">
    <location>
        <begin position="203"/>
        <end position="226"/>
    </location>
</feature>
<dbReference type="GO" id="GO:0016020">
    <property type="term" value="C:membrane"/>
    <property type="evidence" value="ECO:0007669"/>
    <property type="project" value="UniProtKB-SubCell"/>
</dbReference>
<keyword evidence="8" id="KW-0732">Signal</keyword>
<feature type="transmembrane region" description="Helical" evidence="7">
    <location>
        <begin position="262"/>
        <end position="282"/>
    </location>
</feature>
<dbReference type="InterPro" id="IPR004710">
    <property type="entry name" value="Bilac:Na_transpt"/>
</dbReference>
<evidence type="ECO:0000313" key="10">
    <source>
        <dbReference type="Proteomes" id="UP000596742"/>
    </source>
</evidence>
<gene>
    <name evidence="9" type="ORF">MGAL_10B072174</name>
</gene>
<evidence type="ECO:0000256" key="7">
    <source>
        <dbReference type="SAM" id="Phobius"/>
    </source>
</evidence>
<comment type="caution">
    <text evidence="9">The sequence shown here is derived from an EMBL/GenBank/DDBJ whole genome shotgun (WGS) entry which is preliminary data.</text>
</comment>
<dbReference type="OrthoDB" id="203097at2759"/>
<comment type="subcellular location">
    <subcellularLocation>
        <location evidence="1">Membrane</location>
        <topology evidence="1">Multi-pass membrane protein</topology>
    </subcellularLocation>
</comment>
<evidence type="ECO:0000256" key="1">
    <source>
        <dbReference type="ARBA" id="ARBA00004141"/>
    </source>
</evidence>
<dbReference type="GO" id="GO:0015293">
    <property type="term" value="F:symporter activity"/>
    <property type="evidence" value="ECO:0007669"/>
    <property type="project" value="UniProtKB-KW"/>
</dbReference>
<feature type="transmembrane region" description="Helical" evidence="7">
    <location>
        <begin position="232"/>
        <end position="255"/>
    </location>
</feature>
<proteinExistence type="inferred from homology"/>
<dbReference type="InterPro" id="IPR038770">
    <property type="entry name" value="Na+/solute_symporter_sf"/>
</dbReference>
<organism evidence="9 10">
    <name type="scientific">Mytilus galloprovincialis</name>
    <name type="common">Mediterranean mussel</name>
    <dbReference type="NCBI Taxonomy" id="29158"/>
    <lineage>
        <taxon>Eukaryota</taxon>
        <taxon>Metazoa</taxon>
        <taxon>Spiralia</taxon>
        <taxon>Lophotrochozoa</taxon>
        <taxon>Mollusca</taxon>
        <taxon>Bivalvia</taxon>
        <taxon>Autobranchia</taxon>
        <taxon>Pteriomorphia</taxon>
        <taxon>Mytilida</taxon>
        <taxon>Mytiloidea</taxon>
        <taxon>Mytilidae</taxon>
        <taxon>Mytilinae</taxon>
        <taxon>Mytilus</taxon>
    </lineage>
</organism>
<keyword evidence="6 7" id="KW-0472">Membrane</keyword>
<accession>A0A8B6EWW2</accession>
<keyword evidence="5 7" id="KW-1133">Transmembrane helix</keyword>
<protein>
    <submittedName>
        <fullName evidence="9">Solute carrier family 10 (Sodium/bile acid cotransporter), member 3/5</fullName>
    </submittedName>
</protein>
<feature type="transmembrane region" description="Helical" evidence="7">
    <location>
        <begin position="302"/>
        <end position="321"/>
    </location>
</feature>
<sequence>MEALVFISILICAIFPCASLPWMNTTITDQVQADIKYRLKISHPGIIVLYTNVQSQSMLMNYTLLCEELRTITLEALANDKTMVDVSLKEEIIQCGNKSSEIKTRNNSVSDEFSYYHYGSITLRMSGKRLGRTYITFNLYNSSSTDKILVGKQKFPLIVLRKEEPASEIFKYMMYIVMVIVNFGFGCKTDLQVVKETYRKPVAPAIGIGCQLLLMPMIGYGIAKLVTPGDPYIALGIFIVSCCPGGGQSNIFSYLLGGDISLSVSLTAVSMMLSFGTMPLWLFTLGQEISTSAETEMPYLEVVTTLLILLIPLLIGVFIQYKLTRIHKFMLKILLPITIVAVILLLVTGLYSNWYIFEMFNAKTFLPASILPFSGNIIAGLISLVARMPWTLVKTISIETGLQNTGIAILVIMFAFPQPEGLIAVVVPIATSIMTQFPLISVTIPYLIYTRCYRKRDKPASAKEEVVKNNSK</sequence>
<evidence type="ECO:0000256" key="3">
    <source>
        <dbReference type="ARBA" id="ARBA00022692"/>
    </source>
</evidence>
<keyword evidence="4" id="KW-0813">Transport</keyword>
<feature type="transmembrane region" description="Helical" evidence="7">
    <location>
        <begin position="422"/>
        <end position="449"/>
    </location>
</feature>
<dbReference type="Pfam" id="PF01758">
    <property type="entry name" value="SBF"/>
    <property type="match status" value="1"/>
</dbReference>
<dbReference type="InterPro" id="IPR002657">
    <property type="entry name" value="BilAc:Na_symport/Acr3"/>
</dbReference>
<keyword evidence="10" id="KW-1185">Reference proteome</keyword>
<feature type="transmembrane region" description="Helical" evidence="7">
    <location>
        <begin position="333"/>
        <end position="352"/>
    </location>
</feature>
<evidence type="ECO:0000313" key="9">
    <source>
        <dbReference type="EMBL" id="VDI40319.1"/>
    </source>
</evidence>
<dbReference type="PANTHER" id="PTHR10361">
    <property type="entry name" value="SODIUM-BILE ACID COTRANSPORTER"/>
    <property type="match status" value="1"/>
</dbReference>
<keyword evidence="3 7" id="KW-0812">Transmembrane</keyword>
<keyword evidence="4" id="KW-0769">Symport</keyword>
<feature type="transmembrane region" description="Helical" evidence="7">
    <location>
        <begin position="398"/>
        <end position="416"/>
    </location>
</feature>
<dbReference type="Gene3D" id="1.20.1530.20">
    <property type="match status" value="1"/>
</dbReference>
<reference evidence="9" key="1">
    <citation type="submission" date="2018-11" db="EMBL/GenBank/DDBJ databases">
        <authorList>
            <person name="Alioto T."/>
            <person name="Alioto T."/>
        </authorList>
    </citation>
    <scope>NUCLEOTIDE SEQUENCE</scope>
</reference>
<evidence type="ECO:0000256" key="6">
    <source>
        <dbReference type="ARBA" id="ARBA00023136"/>
    </source>
</evidence>
<comment type="similarity">
    <text evidence="2">Belongs to the bile acid:sodium symporter (BASS) (TC 2.A.28) family.</text>
</comment>
<dbReference type="AlphaFoldDB" id="A0A8B6EWW2"/>
<name>A0A8B6EWW2_MYTGA</name>
<dbReference type="EMBL" id="UYJE01005780">
    <property type="protein sequence ID" value="VDI40319.1"/>
    <property type="molecule type" value="Genomic_DNA"/>
</dbReference>
<feature type="signal peptide" evidence="8">
    <location>
        <begin position="1"/>
        <end position="19"/>
    </location>
</feature>
<evidence type="ECO:0000256" key="5">
    <source>
        <dbReference type="ARBA" id="ARBA00022989"/>
    </source>
</evidence>
<feature type="chain" id="PRO_5032711431" evidence="8">
    <location>
        <begin position="20"/>
        <end position="472"/>
    </location>
</feature>
<dbReference type="PANTHER" id="PTHR10361:SF28">
    <property type="entry name" value="P3 PROTEIN-RELATED"/>
    <property type="match status" value="1"/>
</dbReference>
<evidence type="ECO:0000256" key="2">
    <source>
        <dbReference type="ARBA" id="ARBA00006528"/>
    </source>
</evidence>
<feature type="transmembrane region" description="Helical" evidence="7">
    <location>
        <begin position="364"/>
        <end position="386"/>
    </location>
</feature>
<evidence type="ECO:0000256" key="8">
    <source>
        <dbReference type="SAM" id="SignalP"/>
    </source>
</evidence>
<dbReference type="Proteomes" id="UP000596742">
    <property type="component" value="Unassembled WGS sequence"/>
</dbReference>
<evidence type="ECO:0000256" key="4">
    <source>
        <dbReference type="ARBA" id="ARBA00022847"/>
    </source>
</evidence>